<evidence type="ECO:0000313" key="3">
    <source>
        <dbReference type="Proteomes" id="UP000010802"/>
    </source>
</evidence>
<dbReference type="AlphaFoldDB" id="U4QL42"/>
<evidence type="ECO:0000313" key="2">
    <source>
        <dbReference type="EMBL" id="CDI40846.1"/>
    </source>
</evidence>
<sequence>MRRICEVPMNSVYKNKLTNKESFMHEKDNCSRLSKFITWIVLLFMPLSTYAAYVEGITFGDILLILGVLLITTDIFLNKKINLLNIIATPLLLYMIFIIIHSLIFWMIKPYELSEGLLGVSRYLLYLYFAMNGAKYYFNYDYGYKIYKKLAILFALYCIAQYFSYNFFSTVLPVNLFGLPTFDDISAITSKYNISMYQTGAVLYRPRSVFLEPAYFAAYQIPILYLILNNKNEKYLTKYSSAILITASIFLAGTTTGILMQFLCWWKPIITELKKISFKFVNLIIIAIPCVYLFISSDYWQRVSNRIISNDGTLGTSVTGRIQNYKIFFDGRLSWDQLLFGQGKWVSVGYLPSYGELIISFGLVGLVVFSVVMLLTYLKTQKIGKAMTLLLLVMCIGTNTLFNITSVLMFFLIYSDSKSNIRYNFSGKQN</sequence>
<keyword evidence="1" id="KW-0812">Transmembrane</keyword>
<dbReference type="eggNOG" id="ENOG5033BSF">
    <property type="taxonomic scope" value="Bacteria"/>
</dbReference>
<organism evidence="2 3">
    <name type="scientific">Tepidanaerobacter acetatoxydans (strain DSM 21804 / JCM 16047 / Re1)</name>
    <dbReference type="NCBI Taxonomy" id="1209989"/>
    <lineage>
        <taxon>Bacteria</taxon>
        <taxon>Bacillati</taxon>
        <taxon>Bacillota</taxon>
        <taxon>Clostridia</taxon>
        <taxon>Thermosediminibacterales</taxon>
        <taxon>Tepidanaerobacteraceae</taxon>
        <taxon>Tepidanaerobacter</taxon>
    </lineage>
</organism>
<feature type="transmembrane region" description="Helical" evidence="1">
    <location>
        <begin position="36"/>
        <end position="53"/>
    </location>
</feature>
<keyword evidence="1" id="KW-0472">Membrane</keyword>
<dbReference type="HOGENOM" id="CLU_688392_0_0_9"/>
<protein>
    <recommendedName>
        <fullName evidence="4">O-antigen polymerase</fullName>
    </recommendedName>
</protein>
<accession>U4QL42</accession>
<dbReference type="Proteomes" id="UP000010802">
    <property type="component" value="Chromosome"/>
</dbReference>
<feature type="transmembrane region" description="Helical" evidence="1">
    <location>
        <begin position="120"/>
        <end position="138"/>
    </location>
</feature>
<feature type="transmembrane region" description="Helical" evidence="1">
    <location>
        <begin position="357"/>
        <end position="377"/>
    </location>
</feature>
<feature type="transmembrane region" description="Helical" evidence="1">
    <location>
        <begin position="150"/>
        <end position="168"/>
    </location>
</feature>
<keyword evidence="3" id="KW-1185">Reference proteome</keyword>
<proteinExistence type="predicted"/>
<gene>
    <name evidence="2" type="ordered locus">TEPIRE1_1901</name>
</gene>
<feature type="transmembrane region" description="Helical" evidence="1">
    <location>
        <begin position="59"/>
        <end position="77"/>
    </location>
</feature>
<evidence type="ECO:0000256" key="1">
    <source>
        <dbReference type="SAM" id="Phobius"/>
    </source>
</evidence>
<feature type="transmembrane region" description="Helical" evidence="1">
    <location>
        <begin position="239"/>
        <end position="264"/>
    </location>
</feature>
<dbReference type="EMBL" id="HF563609">
    <property type="protein sequence ID" value="CDI40846.1"/>
    <property type="molecule type" value="Genomic_DNA"/>
</dbReference>
<reference evidence="3" key="1">
    <citation type="journal article" date="2013" name="Genome Announc.">
        <title>First genome sequence of a syntrophic acetate-oxidizing bacterium, Tepidanaerobacter acetatoxydans strain Re1.</title>
        <authorList>
            <person name="Manzoor S."/>
            <person name="Bongcam-Rudloff E."/>
            <person name="Schnurer A."/>
            <person name="Muller B."/>
        </authorList>
    </citation>
    <scope>NUCLEOTIDE SEQUENCE [LARGE SCALE GENOMIC DNA]</scope>
    <source>
        <strain evidence="3">Re1</strain>
    </source>
</reference>
<keyword evidence="1" id="KW-1133">Transmembrane helix</keyword>
<evidence type="ECO:0008006" key="4">
    <source>
        <dbReference type="Google" id="ProtNLM"/>
    </source>
</evidence>
<feature type="transmembrane region" description="Helical" evidence="1">
    <location>
        <begin position="389"/>
        <end position="414"/>
    </location>
</feature>
<dbReference type="KEGG" id="tae:TepiRe1_1901"/>
<feature type="transmembrane region" description="Helical" evidence="1">
    <location>
        <begin position="84"/>
        <end position="108"/>
    </location>
</feature>
<dbReference type="STRING" id="1209989.TepRe1_1762"/>
<feature type="transmembrane region" description="Helical" evidence="1">
    <location>
        <begin position="276"/>
        <end position="295"/>
    </location>
</feature>
<name>U4QL42_TEPAE</name>